<feature type="signal peptide" evidence="1">
    <location>
        <begin position="1"/>
        <end position="22"/>
    </location>
</feature>
<keyword evidence="1" id="KW-0732">Signal</keyword>
<evidence type="ECO:0000313" key="2">
    <source>
        <dbReference type="EMBL" id="JAH07734.1"/>
    </source>
</evidence>
<dbReference type="AlphaFoldDB" id="A0A0E9PTD1"/>
<evidence type="ECO:0000256" key="1">
    <source>
        <dbReference type="SAM" id="SignalP"/>
    </source>
</evidence>
<organism evidence="2">
    <name type="scientific">Anguilla anguilla</name>
    <name type="common">European freshwater eel</name>
    <name type="synonym">Muraena anguilla</name>
    <dbReference type="NCBI Taxonomy" id="7936"/>
    <lineage>
        <taxon>Eukaryota</taxon>
        <taxon>Metazoa</taxon>
        <taxon>Chordata</taxon>
        <taxon>Craniata</taxon>
        <taxon>Vertebrata</taxon>
        <taxon>Euteleostomi</taxon>
        <taxon>Actinopterygii</taxon>
        <taxon>Neopterygii</taxon>
        <taxon>Teleostei</taxon>
        <taxon>Anguilliformes</taxon>
        <taxon>Anguillidae</taxon>
        <taxon>Anguilla</taxon>
    </lineage>
</organism>
<proteinExistence type="predicted"/>
<name>A0A0E9PTD1_ANGAN</name>
<sequence>MLIALPLLLPTLQLFPLQSLWSCLLPARRWSQRRTWLSATSWMLTPKCSL</sequence>
<reference evidence="2" key="1">
    <citation type="submission" date="2014-11" db="EMBL/GenBank/DDBJ databases">
        <authorList>
            <person name="Amaro Gonzalez C."/>
        </authorList>
    </citation>
    <scope>NUCLEOTIDE SEQUENCE</scope>
</reference>
<dbReference type="EMBL" id="GBXM01100843">
    <property type="protein sequence ID" value="JAH07734.1"/>
    <property type="molecule type" value="Transcribed_RNA"/>
</dbReference>
<protein>
    <submittedName>
        <fullName evidence="2">Uncharacterized protein</fullName>
    </submittedName>
</protein>
<reference evidence="2" key="2">
    <citation type="journal article" date="2015" name="Fish Shellfish Immunol.">
        <title>Early steps in the European eel (Anguilla anguilla)-Vibrio vulnificus interaction in the gills: Role of the RtxA13 toxin.</title>
        <authorList>
            <person name="Callol A."/>
            <person name="Pajuelo D."/>
            <person name="Ebbesson L."/>
            <person name="Teles M."/>
            <person name="MacKenzie S."/>
            <person name="Amaro C."/>
        </authorList>
    </citation>
    <scope>NUCLEOTIDE SEQUENCE</scope>
</reference>
<feature type="chain" id="PRO_5002431073" evidence="1">
    <location>
        <begin position="23"/>
        <end position="50"/>
    </location>
</feature>
<accession>A0A0E9PTD1</accession>